<gene>
    <name evidence="1" type="ORF">GCM10008959_02790</name>
</gene>
<comment type="caution">
    <text evidence="1">The sequence shown here is derived from an EMBL/GenBank/DDBJ whole genome shotgun (WGS) entry which is preliminary data.</text>
</comment>
<evidence type="ECO:0000313" key="1">
    <source>
        <dbReference type="EMBL" id="GGR45127.1"/>
    </source>
</evidence>
<organism evidence="1 2">
    <name type="scientific">Deinococcus seoulensis</name>
    <dbReference type="NCBI Taxonomy" id="1837379"/>
    <lineage>
        <taxon>Bacteria</taxon>
        <taxon>Thermotogati</taxon>
        <taxon>Deinococcota</taxon>
        <taxon>Deinococci</taxon>
        <taxon>Deinococcales</taxon>
        <taxon>Deinococcaceae</taxon>
        <taxon>Deinococcus</taxon>
    </lineage>
</organism>
<protein>
    <submittedName>
        <fullName evidence="1">Uncharacterized protein</fullName>
    </submittedName>
</protein>
<sequence length="70" mass="7624">MVRVEAGTLGCAVMVRTTFGRKASMKMTSVNCARIVPRPSGPRPCGPRQYGREGVGVEARLMELRVRAAF</sequence>
<accession>A0ABQ2RKT4</accession>
<proteinExistence type="predicted"/>
<keyword evidence="2" id="KW-1185">Reference proteome</keyword>
<evidence type="ECO:0000313" key="2">
    <source>
        <dbReference type="Proteomes" id="UP000634308"/>
    </source>
</evidence>
<dbReference type="EMBL" id="BMQM01000001">
    <property type="protein sequence ID" value="GGR45127.1"/>
    <property type="molecule type" value="Genomic_DNA"/>
</dbReference>
<name>A0ABQ2RKT4_9DEIO</name>
<reference evidence="2" key="1">
    <citation type="journal article" date="2019" name="Int. J. Syst. Evol. Microbiol.">
        <title>The Global Catalogue of Microorganisms (GCM) 10K type strain sequencing project: providing services to taxonomists for standard genome sequencing and annotation.</title>
        <authorList>
            <consortium name="The Broad Institute Genomics Platform"/>
            <consortium name="The Broad Institute Genome Sequencing Center for Infectious Disease"/>
            <person name="Wu L."/>
            <person name="Ma J."/>
        </authorList>
    </citation>
    <scope>NUCLEOTIDE SEQUENCE [LARGE SCALE GENOMIC DNA]</scope>
    <source>
        <strain evidence="2">JCM 31404</strain>
    </source>
</reference>
<dbReference type="Proteomes" id="UP000634308">
    <property type="component" value="Unassembled WGS sequence"/>
</dbReference>